<feature type="region of interest" description="Disordered" evidence="1">
    <location>
        <begin position="29"/>
        <end position="105"/>
    </location>
</feature>
<evidence type="ECO:0000313" key="3">
    <source>
        <dbReference type="Proteomes" id="UP000825729"/>
    </source>
</evidence>
<evidence type="ECO:0000256" key="1">
    <source>
        <dbReference type="SAM" id="MobiDB-lite"/>
    </source>
</evidence>
<evidence type="ECO:0000313" key="2">
    <source>
        <dbReference type="EMBL" id="KAG9438977.1"/>
    </source>
</evidence>
<reference evidence="2 3" key="1">
    <citation type="submission" date="2021-07" db="EMBL/GenBank/DDBJ databases">
        <title>The Aristolochia fimbriata genome: insights into angiosperm evolution, floral development and chemical biosynthesis.</title>
        <authorList>
            <person name="Jiao Y."/>
        </authorList>
    </citation>
    <scope>NUCLEOTIDE SEQUENCE [LARGE SCALE GENOMIC DNA]</scope>
    <source>
        <strain evidence="2">IBCAS-2021</strain>
        <tissue evidence="2">Leaf</tissue>
    </source>
</reference>
<feature type="compositionally biased region" description="Basic and acidic residues" evidence="1">
    <location>
        <begin position="77"/>
        <end position="90"/>
    </location>
</feature>
<accession>A0AAV7DU22</accession>
<dbReference type="AlphaFoldDB" id="A0AAV7DU22"/>
<protein>
    <submittedName>
        <fullName evidence="2">Uncharacterized protein</fullName>
    </submittedName>
</protein>
<comment type="caution">
    <text evidence="2">The sequence shown here is derived from an EMBL/GenBank/DDBJ whole genome shotgun (WGS) entry which is preliminary data.</text>
</comment>
<organism evidence="2 3">
    <name type="scientific">Aristolochia fimbriata</name>
    <name type="common">White veined hardy Dutchman's pipe vine</name>
    <dbReference type="NCBI Taxonomy" id="158543"/>
    <lineage>
        <taxon>Eukaryota</taxon>
        <taxon>Viridiplantae</taxon>
        <taxon>Streptophyta</taxon>
        <taxon>Embryophyta</taxon>
        <taxon>Tracheophyta</taxon>
        <taxon>Spermatophyta</taxon>
        <taxon>Magnoliopsida</taxon>
        <taxon>Magnoliidae</taxon>
        <taxon>Piperales</taxon>
        <taxon>Aristolochiaceae</taxon>
        <taxon>Aristolochia</taxon>
    </lineage>
</organism>
<feature type="compositionally biased region" description="Basic and acidic residues" evidence="1">
    <location>
        <begin position="29"/>
        <end position="40"/>
    </location>
</feature>
<gene>
    <name evidence="2" type="ORF">H6P81_019142</name>
</gene>
<proteinExistence type="predicted"/>
<name>A0AAV7DU22_ARIFI</name>
<dbReference type="Proteomes" id="UP000825729">
    <property type="component" value="Unassembled WGS sequence"/>
</dbReference>
<sequence length="165" mass="18509">MHVSRESCSSGEGNKKYLRGRWWRRREEGIYGKMPTRDDGGGDGDVYGGDHRQNGSGSGSWLRRAQGGSDFPNGTPKLDHGFGNLKRERDIDDEEEEERGSCARHVRKPPTYMQGRYLLIYPLGAASRKEPVDHPLLFDDRPPSFQTHLIIGAIMPPLRAAAAFL</sequence>
<keyword evidence="3" id="KW-1185">Reference proteome</keyword>
<dbReference type="EMBL" id="JAINDJ010000008">
    <property type="protein sequence ID" value="KAG9438977.1"/>
    <property type="molecule type" value="Genomic_DNA"/>
</dbReference>